<organism evidence="2">
    <name type="scientific">marine sediment metagenome</name>
    <dbReference type="NCBI Taxonomy" id="412755"/>
    <lineage>
        <taxon>unclassified sequences</taxon>
        <taxon>metagenomes</taxon>
        <taxon>ecological metagenomes</taxon>
    </lineage>
</organism>
<comment type="caution">
    <text evidence="2">The sequence shown here is derived from an EMBL/GenBank/DDBJ whole genome shotgun (WGS) entry which is preliminary data.</text>
</comment>
<dbReference type="PANTHER" id="PTHR37815">
    <property type="entry name" value="UPF0397 PROTEIN BC_2624-RELATED"/>
    <property type="match status" value="1"/>
</dbReference>
<dbReference type="Pfam" id="PF07155">
    <property type="entry name" value="ECF-ribofla_trS"/>
    <property type="match status" value="1"/>
</dbReference>
<dbReference type="EMBL" id="LAZR01003762">
    <property type="protein sequence ID" value="KKN14955.1"/>
    <property type="molecule type" value="Genomic_DNA"/>
</dbReference>
<dbReference type="PANTHER" id="PTHR37815:SF3">
    <property type="entry name" value="UPF0397 PROTEIN SPR0429"/>
    <property type="match status" value="1"/>
</dbReference>
<sequence length="201" mass="22127">MEETSNASEKSNTSKNKSFMGYLPLSNPLSISITAIFTVITFALTLVAVVLSQGFINIGDLGVMITGLLFGPIVGFVAGGIGPFIADLVLFPPTALFTLGIKALEGFLVGVIANPRRNYKKFNYRDIIAVVVGGLTMVFGYFFVELFFFGDPGWAFGELPFNFFIQFLTGVIGSIIFVRIWRKSIVDQFPQVFDKIFLFET</sequence>
<dbReference type="Gene3D" id="1.10.1760.20">
    <property type="match status" value="1"/>
</dbReference>
<feature type="transmembrane region" description="Helical" evidence="1">
    <location>
        <begin position="91"/>
        <end position="115"/>
    </location>
</feature>
<dbReference type="AlphaFoldDB" id="A0A0F9N5S1"/>
<feature type="transmembrane region" description="Helical" evidence="1">
    <location>
        <begin position="29"/>
        <end position="51"/>
    </location>
</feature>
<proteinExistence type="predicted"/>
<feature type="transmembrane region" description="Helical" evidence="1">
    <location>
        <begin position="63"/>
        <end position="85"/>
    </location>
</feature>
<accession>A0A0F9N5S1</accession>
<keyword evidence="1" id="KW-0812">Transmembrane</keyword>
<keyword evidence="1" id="KW-1133">Transmembrane helix</keyword>
<evidence type="ECO:0008006" key="3">
    <source>
        <dbReference type="Google" id="ProtNLM"/>
    </source>
</evidence>
<name>A0A0F9N5S1_9ZZZZ</name>
<dbReference type="InterPro" id="IPR009825">
    <property type="entry name" value="ECF_substrate-spec-like"/>
</dbReference>
<evidence type="ECO:0000256" key="1">
    <source>
        <dbReference type="SAM" id="Phobius"/>
    </source>
</evidence>
<gene>
    <name evidence="2" type="ORF">LCGC14_0990820</name>
</gene>
<evidence type="ECO:0000313" key="2">
    <source>
        <dbReference type="EMBL" id="KKN14955.1"/>
    </source>
</evidence>
<keyword evidence="1" id="KW-0472">Membrane</keyword>
<feature type="transmembrane region" description="Helical" evidence="1">
    <location>
        <begin position="127"/>
        <end position="149"/>
    </location>
</feature>
<reference evidence="2" key="1">
    <citation type="journal article" date="2015" name="Nature">
        <title>Complex archaea that bridge the gap between prokaryotes and eukaryotes.</title>
        <authorList>
            <person name="Spang A."/>
            <person name="Saw J.H."/>
            <person name="Jorgensen S.L."/>
            <person name="Zaremba-Niedzwiedzka K."/>
            <person name="Martijn J."/>
            <person name="Lind A.E."/>
            <person name="van Eijk R."/>
            <person name="Schleper C."/>
            <person name="Guy L."/>
            <person name="Ettema T.J."/>
        </authorList>
    </citation>
    <scope>NUCLEOTIDE SEQUENCE</scope>
</reference>
<feature type="transmembrane region" description="Helical" evidence="1">
    <location>
        <begin position="161"/>
        <end position="181"/>
    </location>
</feature>
<dbReference type="GO" id="GO:0016020">
    <property type="term" value="C:membrane"/>
    <property type="evidence" value="ECO:0007669"/>
    <property type="project" value="InterPro"/>
</dbReference>
<protein>
    <recommendedName>
        <fullName evidence="3">ECF transporter S component</fullName>
    </recommendedName>
</protein>